<reference evidence="3" key="2">
    <citation type="submission" date="2025-09" db="UniProtKB">
        <authorList>
            <consortium name="Ensembl"/>
        </authorList>
    </citation>
    <scope>IDENTIFICATION</scope>
</reference>
<dbReference type="Pfam" id="PF25552">
    <property type="entry name" value="LIFR_D4"/>
    <property type="match status" value="1"/>
</dbReference>
<evidence type="ECO:0000313" key="4">
    <source>
        <dbReference type="Proteomes" id="UP000694388"/>
    </source>
</evidence>
<proteinExistence type="predicted"/>
<reference evidence="3" key="1">
    <citation type="submission" date="2025-08" db="UniProtKB">
        <authorList>
            <consortium name="Ensembl"/>
        </authorList>
    </citation>
    <scope>IDENTIFICATION</scope>
</reference>
<keyword evidence="4" id="KW-1185">Reference proteome</keyword>
<evidence type="ECO:0000256" key="2">
    <source>
        <dbReference type="SAM" id="SignalP"/>
    </source>
</evidence>
<dbReference type="Proteomes" id="UP000694388">
    <property type="component" value="Unplaced"/>
</dbReference>
<dbReference type="Ensembl" id="ENSEBUT00000008566.1">
    <property type="protein sequence ID" value="ENSEBUP00000008074.1"/>
    <property type="gene ID" value="ENSEBUG00000005235.1"/>
</dbReference>
<protein>
    <recommendedName>
        <fullName evidence="5">Ig-like domain-containing protein</fullName>
    </recommendedName>
</protein>
<dbReference type="SUPFAM" id="SSF49265">
    <property type="entry name" value="Fibronectin type III"/>
    <property type="match status" value="1"/>
</dbReference>
<evidence type="ECO:0000256" key="1">
    <source>
        <dbReference type="ARBA" id="ARBA00023319"/>
    </source>
</evidence>
<dbReference type="AlphaFoldDB" id="A0A8C4Q0A8"/>
<accession>A0A8C4Q0A8</accession>
<evidence type="ECO:0000313" key="3">
    <source>
        <dbReference type="Ensembl" id="ENSEBUP00000008074.1"/>
    </source>
</evidence>
<name>A0A8C4Q0A8_EPTBU</name>
<keyword evidence="1" id="KW-0393">Immunoglobulin domain</keyword>
<organism evidence="3 4">
    <name type="scientific">Eptatretus burgeri</name>
    <name type="common">Inshore hagfish</name>
    <dbReference type="NCBI Taxonomy" id="7764"/>
    <lineage>
        <taxon>Eukaryota</taxon>
        <taxon>Metazoa</taxon>
        <taxon>Chordata</taxon>
        <taxon>Craniata</taxon>
        <taxon>Vertebrata</taxon>
        <taxon>Cyclostomata</taxon>
        <taxon>Myxini</taxon>
        <taxon>Myxiniformes</taxon>
        <taxon>Myxinidae</taxon>
        <taxon>Eptatretinae</taxon>
        <taxon>Eptatretus</taxon>
    </lineage>
</organism>
<dbReference type="Gene3D" id="2.60.40.10">
    <property type="entry name" value="Immunoglobulins"/>
    <property type="match status" value="2"/>
</dbReference>
<dbReference type="SUPFAM" id="SSF48726">
    <property type="entry name" value="Immunoglobulin"/>
    <property type="match status" value="1"/>
</dbReference>
<feature type="signal peptide" evidence="2">
    <location>
        <begin position="1"/>
        <end position="20"/>
    </location>
</feature>
<sequence>MTSLFDTLVMVMCLWVCITGGFSRVCNIQETELMSSEFITQKVIRAGSTNVKVHCMGSENIHVAWKWNAQLLNESDQYMVNGRILTLQVASEDCGGVYTCHTIPFGEMLSSTTLYIAYEPDRPELSCQAKNPFILTCTWTVGRETYLPTTYQVNASYRGTPLKCFKKINNINSCFIVVKNMDLNKFVITVTAFQLARIKTQQHLDVFLER</sequence>
<feature type="chain" id="PRO_5034669485" description="Ig-like domain-containing protein" evidence="2">
    <location>
        <begin position="21"/>
        <end position="210"/>
    </location>
</feature>
<dbReference type="InterPro" id="IPR036179">
    <property type="entry name" value="Ig-like_dom_sf"/>
</dbReference>
<dbReference type="GeneTree" id="ENSGT00940000174948"/>
<dbReference type="InterPro" id="IPR013783">
    <property type="entry name" value="Ig-like_fold"/>
</dbReference>
<keyword evidence="2" id="KW-0732">Signal</keyword>
<evidence type="ECO:0008006" key="5">
    <source>
        <dbReference type="Google" id="ProtNLM"/>
    </source>
</evidence>
<dbReference type="InterPro" id="IPR036116">
    <property type="entry name" value="FN3_sf"/>
</dbReference>